<feature type="short sequence motif" description="GXSXG" evidence="4">
    <location>
        <begin position="101"/>
        <end position="105"/>
    </location>
</feature>
<reference evidence="8" key="1">
    <citation type="journal article" date="2019" name="Int. J. Syst. Evol. Microbiol.">
        <title>The Global Catalogue of Microorganisms (GCM) 10K type strain sequencing project: providing services to taxonomists for standard genome sequencing and annotation.</title>
        <authorList>
            <consortium name="The Broad Institute Genomics Platform"/>
            <consortium name="The Broad Institute Genome Sequencing Center for Infectious Disease"/>
            <person name="Wu L."/>
            <person name="Ma J."/>
        </authorList>
    </citation>
    <scope>NUCLEOTIDE SEQUENCE [LARGE SCALE GENOMIC DNA]</scope>
    <source>
        <strain evidence="8">CCUG 60023</strain>
    </source>
</reference>
<name>A0ABW3FJB6_9HYPH</name>
<gene>
    <name evidence="7" type="ORF">ACFQ14_12995</name>
</gene>
<dbReference type="Proteomes" id="UP001597101">
    <property type="component" value="Unassembled WGS sequence"/>
</dbReference>
<evidence type="ECO:0000256" key="2">
    <source>
        <dbReference type="ARBA" id="ARBA00022963"/>
    </source>
</evidence>
<evidence type="ECO:0000259" key="6">
    <source>
        <dbReference type="PROSITE" id="PS51635"/>
    </source>
</evidence>
<feature type="short sequence motif" description="DGA/G" evidence="4">
    <location>
        <begin position="245"/>
        <end position="247"/>
    </location>
</feature>
<evidence type="ECO:0000313" key="8">
    <source>
        <dbReference type="Proteomes" id="UP001597101"/>
    </source>
</evidence>
<dbReference type="InterPro" id="IPR050301">
    <property type="entry name" value="NTE"/>
</dbReference>
<sequence length="378" mass="41371">MRLDICLRWLCLSAAVLFLAACVGRPAENSSIRNINPMEAVALDDPAVMPVAAQTRANFAPDNSFDILALSGGGAYGAYGAGVLSGWTQRGTRPQFDVVTGVSTGALMSVLAFLGPRYDELLRELYTETKAGDIFIDKGLKGLFTDSLYDNSPLQRQIERVVTPQLIADIAREHAKGRRLYVATTNLDAGQLIVWDMGEIASGGRTNPELHFRKVLRASAAVPGFFPPVYIKPQRGVQLRQAHVDGGVKAPVLLADFLFRVPQKNKNLYVIVNDSLSADDPVEPIDGNLASIARKSISTLTRQLLIQTVYRGYARASNSGTKFHLASVPDSLGQGNTSLEFNREQMRKLYEAGRQQALAPSPWLSRPPNIRTYDVSRR</sequence>
<evidence type="ECO:0000256" key="1">
    <source>
        <dbReference type="ARBA" id="ARBA00022801"/>
    </source>
</evidence>
<keyword evidence="2 4" id="KW-0442">Lipid degradation</keyword>
<dbReference type="EMBL" id="JBHTJV010000012">
    <property type="protein sequence ID" value="MFD0917325.1"/>
    <property type="molecule type" value="Genomic_DNA"/>
</dbReference>
<feature type="active site" description="Nucleophile" evidence="4">
    <location>
        <position position="103"/>
    </location>
</feature>
<dbReference type="PANTHER" id="PTHR14226">
    <property type="entry name" value="NEUROPATHY TARGET ESTERASE/SWISS CHEESE D.MELANOGASTER"/>
    <property type="match status" value="1"/>
</dbReference>
<dbReference type="InterPro" id="IPR016035">
    <property type="entry name" value="Acyl_Trfase/lysoPLipase"/>
</dbReference>
<accession>A0ABW3FJB6</accession>
<keyword evidence="1 4" id="KW-0378">Hydrolase</keyword>
<protein>
    <submittedName>
        <fullName evidence="7">Patatin-like phospholipase family protein</fullName>
    </submittedName>
</protein>
<dbReference type="PANTHER" id="PTHR14226:SF74">
    <property type="entry name" value="BLR4684 PROTEIN"/>
    <property type="match status" value="1"/>
</dbReference>
<dbReference type="Gene3D" id="3.40.1090.10">
    <property type="entry name" value="Cytosolic phospholipase A2 catalytic domain"/>
    <property type="match status" value="1"/>
</dbReference>
<proteinExistence type="predicted"/>
<evidence type="ECO:0000256" key="5">
    <source>
        <dbReference type="SAM" id="SignalP"/>
    </source>
</evidence>
<dbReference type="RefSeq" id="WP_377213188.1">
    <property type="nucleotide sequence ID" value="NZ_JBHTJV010000012.1"/>
</dbReference>
<feature type="signal peptide" evidence="5">
    <location>
        <begin position="1"/>
        <end position="27"/>
    </location>
</feature>
<keyword evidence="3 4" id="KW-0443">Lipid metabolism</keyword>
<evidence type="ECO:0000256" key="4">
    <source>
        <dbReference type="PROSITE-ProRule" id="PRU01161"/>
    </source>
</evidence>
<keyword evidence="5" id="KW-0732">Signal</keyword>
<evidence type="ECO:0000313" key="7">
    <source>
        <dbReference type="EMBL" id="MFD0917325.1"/>
    </source>
</evidence>
<feature type="short sequence motif" description="GXGXXG" evidence="4">
    <location>
        <begin position="72"/>
        <end position="77"/>
    </location>
</feature>
<comment type="caution">
    <text evidence="7">The sequence shown here is derived from an EMBL/GenBank/DDBJ whole genome shotgun (WGS) entry which is preliminary data.</text>
</comment>
<feature type="chain" id="PRO_5045418589" evidence="5">
    <location>
        <begin position="28"/>
        <end position="378"/>
    </location>
</feature>
<keyword evidence="8" id="KW-1185">Reference proteome</keyword>
<dbReference type="InterPro" id="IPR002641">
    <property type="entry name" value="PNPLA_dom"/>
</dbReference>
<organism evidence="7 8">
    <name type="scientific">Pseudahrensia aquimaris</name>
    <dbReference type="NCBI Taxonomy" id="744461"/>
    <lineage>
        <taxon>Bacteria</taxon>
        <taxon>Pseudomonadati</taxon>
        <taxon>Pseudomonadota</taxon>
        <taxon>Alphaproteobacteria</taxon>
        <taxon>Hyphomicrobiales</taxon>
        <taxon>Ahrensiaceae</taxon>
        <taxon>Pseudahrensia</taxon>
    </lineage>
</organism>
<evidence type="ECO:0000256" key="3">
    <source>
        <dbReference type="ARBA" id="ARBA00023098"/>
    </source>
</evidence>
<feature type="domain" description="PNPLA" evidence="6">
    <location>
        <begin position="68"/>
        <end position="258"/>
    </location>
</feature>
<dbReference type="Pfam" id="PF01734">
    <property type="entry name" value="Patatin"/>
    <property type="match status" value="1"/>
</dbReference>
<dbReference type="PROSITE" id="PS51635">
    <property type="entry name" value="PNPLA"/>
    <property type="match status" value="1"/>
</dbReference>
<dbReference type="SUPFAM" id="SSF52151">
    <property type="entry name" value="FabD/lysophospholipase-like"/>
    <property type="match status" value="1"/>
</dbReference>
<dbReference type="PROSITE" id="PS51257">
    <property type="entry name" value="PROKAR_LIPOPROTEIN"/>
    <property type="match status" value="1"/>
</dbReference>
<feature type="active site" description="Proton acceptor" evidence="4">
    <location>
        <position position="245"/>
    </location>
</feature>